<sequence length="321" mass="35890">MGSRVNYVLVRDGRYERYAQGGGAGYGLDYHFAVGPDITLRWLAQLNDYQDDFWFDDLSCEGGVLIDVDARHLLLFTELGQFYLHERYAYRAGLLDAYRRTWSGWTVSWAYDGIADLTAYVGEDRDQVRSDSTWWDGLYPDGGERPDGPVEYLVSVADADGCRAYALPFESCPPWLVGPRLLDRLGPRDLVTACSTHPTAGLHLDLARRRAGLWTIRPLVGLAERWSGVWPGWELELWGDDLGRQVGACRGTVAVPGVDVAAGRATLADRVDRYWFVEERMRAAGQDVDQLRKWNSGGIAAILDARVTTDKLAKVVALIRG</sequence>
<protein>
    <submittedName>
        <fullName evidence="1">Uncharacterized protein</fullName>
    </submittedName>
</protein>
<evidence type="ECO:0000313" key="1">
    <source>
        <dbReference type="EMBL" id="SBT46958.1"/>
    </source>
</evidence>
<accession>A0A1A8ZT04</accession>
<organism evidence="1 2">
    <name type="scientific">Micromonospora narathiwatensis</name>
    <dbReference type="NCBI Taxonomy" id="299146"/>
    <lineage>
        <taxon>Bacteria</taxon>
        <taxon>Bacillati</taxon>
        <taxon>Actinomycetota</taxon>
        <taxon>Actinomycetes</taxon>
        <taxon>Micromonosporales</taxon>
        <taxon>Micromonosporaceae</taxon>
        <taxon>Micromonospora</taxon>
    </lineage>
</organism>
<proteinExistence type="predicted"/>
<reference evidence="1 2" key="1">
    <citation type="submission" date="2016-06" db="EMBL/GenBank/DDBJ databases">
        <authorList>
            <person name="Kjaerup R.B."/>
            <person name="Dalgaard T.S."/>
            <person name="Juul-Madsen H.R."/>
        </authorList>
    </citation>
    <scope>NUCLEOTIDE SEQUENCE [LARGE SCALE GENOMIC DNA]</scope>
    <source>
        <strain evidence="1 2">DSM 45248</strain>
    </source>
</reference>
<dbReference type="AlphaFoldDB" id="A0A1A8ZT04"/>
<dbReference type="PATRIC" id="fig|299146.4.peg.2865"/>
<keyword evidence="2" id="KW-1185">Reference proteome</keyword>
<evidence type="ECO:0000313" key="2">
    <source>
        <dbReference type="Proteomes" id="UP000198765"/>
    </source>
</evidence>
<gene>
    <name evidence="1" type="ORF">GA0070621_2763</name>
</gene>
<dbReference type="OrthoDB" id="2528990at2"/>
<dbReference type="RefSeq" id="WP_091195385.1">
    <property type="nucleotide sequence ID" value="NZ_LT594324.1"/>
</dbReference>
<dbReference type="EMBL" id="LT594324">
    <property type="protein sequence ID" value="SBT46958.1"/>
    <property type="molecule type" value="Genomic_DNA"/>
</dbReference>
<name>A0A1A8ZT04_9ACTN</name>
<dbReference type="Proteomes" id="UP000198765">
    <property type="component" value="Chromosome I"/>
</dbReference>